<dbReference type="SUPFAM" id="SSF53697">
    <property type="entry name" value="SIS domain"/>
    <property type="match status" value="1"/>
</dbReference>
<proteinExistence type="predicted"/>
<dbReference type="Gene3D" id="1.10.10.10">
    <property type="entry name" value="Winged helix-like DNA-binding domain superfamily/Winged helix DNA-binding domain"/>
    <property type="match status" value="1"/>
</dbReference>
<dbReference type="GO" id="GO:0097367">
    <property type="term" value="F:carbohydrate derivative binding"/>
    <property type="evidence" value="ECO:0007669"/>
    <property type="project" value="InterPro"/>
</dbReference>
<dbReference type="EMBL" id="DXBC01000152">
    <property type="protein sequence ID" value="HIZ80001.1"/>
    <property type="molecule type" value="Genomic_DNA"/>
</dbReference>
<dbReference type="PROSITE" id="PS51464">
    <property type="entry name" value="SIS"/>
    <property type="match status" value="1"/>
</dbReference>
<evidence type="ECO:0000259" key="4">
    <source>
        <dbReference type="PROSITE" id="PS51071"/>
    </source>
</evidence>
<accession>A0A9D2K639</accession>
<reference evidence="6" key="2">
    <citation type="submission" date="2021-04" db="EMBL/GenBank/DDBJ databases">
        <authorList>
            <person name="Gilroy R."/>
        </authorList>
    </citation>
    <scope>NUCLEOTIDE SEQUENCE</scope>
    <source>
        <strain evidence="6">ChiBcec1-1093</strain>
    </source>
</reference>
<dbReference type="SUPFAM" id="SSF46689">
    <property type="entry name" value="Homeodomain-like"/>
    <property type="match status" value="1"/>
</dbReference>
<dbReference type="Gene3D" id="3.40.50.10490">
    <property type="entry name" value="Glucose-6-phosphate isomerase like protein, domain 1"/>
    <property type="match status" value="1"/>
</dbReference>
<comment type="caution">
    <text evidence="6">The sequence shown here is derived from an EMBL/GenBank/DDBJ whole genome shotgun (WGS) entry which is preliminary data.</text>
</comment>
<evidence type="ECO:0000256" key="3">
    <source>
        <dbReference type="ARBA" id="ARBA00023163"/>
    </source>
</evidence>
<dbReference type="CDD" id="cd05013">
    <property type="entry name" value="SIS_RpiR"/>
    <property type="match status" value="1"/>
</dbReference>
<dbReference type="GO" id="GO:0003700">
    <property type="term" value="F:DNA-binding transcription factor activity"/>
    <property type="evidence" value="ECO:0007669"/>
    <property type="project" value="InterPro"/>
</dbReference>
<dbReference type="Pfam" id="PF01380">
    <property type="entry name" value="SIS"/>
    <property type="match status" value="1"/>
</dbReference>
<dbReference type="InterPro" id="IPR035472">
    <property type="entry name" value="RpiR-like_SIS"/>
</dbReference>
<dbReference type="PANTHER" id="PTHR30514">
    <property type="entry name" value="GLUCOKINASE"/>
    <property type="match status" value="1"/>
</dbReference>
<feature type="domain" description="HTH rpiR-type" evidence="4">
    <location>
        <begin position="1"/>
        <end position="76"/>
    </location>
</feature>
<dbReference type="PANTHER" id="PTHR30514:SF21">
    <property type="entry name" value="RPIR-FAMILY TRANSCRIPTIONAL REGULATOR"/>
    <property type="match status" value="1"/>
</dbReference>
<dbReference type="InterPro" id="IPR009057">
    <property type="entry name" value="Homeodomain-like_sf"/>
</dbReference>
<dbReference type="GO" id="GO:0003677">
    <property type="term" value="F:DNA binding"/>
    <property type="evidence" value="ECO:0007669"/>
    <property type="project" value="UniProtKB-KW"/>
</dbReference>
<dbReference type="AlphaFoldDB" id="A0A9D2K639"/>
<dbReference type="Proteomes" id="UP000824101">
    <property type="component" value="Unassembled WGS sequence"/>
</dbReference>
<dbReference type="Pfam" id="PF01418">
    <property type="entry name" value="HTH_6"/>
    <property type="match status" value="1"/>
</dbReference>
<sequence>MIPLFEHARQLNLTQTEKEILSYFEQNPSSAAYMNLQDLSRALYTSNATIVRFCQKLGLGGYNDFKYQLRRELRDCGQEILQFDDYIRRSIALFQDNIASIDLRTAEEIAALLTSKRPLYIYGGSLSSLPAKYLQMVLNSLDYPSILVEWERLLTALISTVSDDAVLLTLSAHGTDRYLPVFRQAKARNLTTILITCDPDSPLIPYSSISVCTNDANREYHQTDVNSRIGFFTVIQILIELAAQNRSAGQDRSGHPEKGAGSPAE</sequence>
<dbReference type="GO" id="GO:1901135">
    <property type="term" value="P:carbohydrate derivative metabolic process"/>
    <property type="evidence" value="ECO:0007669"/>
    <property type="project" value="InterPro"/>
</dbReference>
<keyword evidence="2" id="KW-0238">DNA-binding</keyword>
<keyword evidence="3" id="KW-0804">Transcription</keyword>
<name>A0A9D2K639_9FIRM</name>
<gene>
    <name evidence="6" type="ORF">IAA17_09475</name>
</gene>
<keyword evidence="1" id="KW-0805">Transcription regulation</keyword>
<organism evidence="6 7">
    <name type="scientific">Candidatus Lachnoclostridium stercorigallinarum</name>
    <dbReference type="NCBI Taxonomy" id="2838634"/>
    <lineage>
        <taxon>Bacteria</taxon>
        <taxon>Bacillati</taxon>
        <taxon>Bacillota</taxon>
        <taxon>Clostridia</taxon>
        <taxon>Lachnospirales</taxon>
        <taxon>Lachnospiraceae</taxon>
    </lineage>
</organism>
<evidence type="ECO:0000256" key="2">
    <source>
        <dbReference type="ARBA" id="ARBA00023125"/>
    </source>
</evidence>
<dbReference type="PROSITE" id="PS51071">
    <property type="entry name" value="HTH_RPIR"/>
    <property type="match status" value="1"/>
</dbReference>
<evidence type="ECO:0000313" key="6">
    <source>
        <dbReference type="EMBL" id="HIZ80001.1"/>
    </source>
</evidence>
<evidence type="ECO:0000313" key="7">
    <source>
        <dbReference type="Proteomes" id="UP000824101"/>
    </source>
</evidence>
<dbReference type="InterPro" id="IPR000281">
    <property type="entry name" value="HTH_RpiR"/>
</dbReference>
<evidence type="ECO:0000259" key="5">
    <source>
        <dbReference type="PROSITE" id="PS51464"/>
    </source>
</evidence>
<dbReference type="InterPro" id="IPR001347">
    <property type="entry name" value="SIS_dom"/>
</dbReference>
<protein>
    <submittedName>
        <fullName evidence="6">MurR/RpiR family transcriptional regulator</fullName>
    </submittedName>
</protein>
<dbReference type="InterPro" id="IPR046348">
    <property type="entry name" value="SIS_dom_sf"/>
</dbReference>
<feature type="domain" description="SIS" evidence="5">
    <location>
        <begin position="109"/>
        <end position="253"/>
    </location>
</feature>
<dbReference type="InterPro" id="IPR036388">
    <property type="entry name" value="WH-like_DNA-bd_sf"/>
</dbReference>
<reference evidence="6" key="1">
    <citation type="journal article" date="2021" name="PeerJ">
        <title>Extensive microbial diversity within the chicken gut microbiome revealed by metagenomics and culture.</title>
        <authorList>
            <person name="Gilroy R."/>
            <person name="Ravi A."/>
            <person name="Getino M."/>
            <person name="Pursley I."/>
            <person name="Horton D.L."/>
            <person name="Alikhan N.F."/>
            <person name="Baker D."/>
            <person name="Gharbi K."/>
            <person name="Hall N."/>
            <person name="Watson M."/>
            <person name="Adriaenssens E.M."/>
            <person name="Foster-Nyarko E."/>
            <person name="Jarju S."/>
            <person name="Secka A."/>
            <person name="Antonio M."/>
            <person name="Oren A."/>
            <person name="Chaudhuri R.R."/>
            <person name="La Ragione R."/>
            <person name="Hildebrand F."/>
            <person name="Pallen M.J."/>
        </authorList>
    </citation>
    <scope>NUCLEOTIDE SEQUENCE</scope>
    <source>
        <strain evidence="6">ChiBcec1-1093</strain>
    </source>
</reference>
<dbReference type="InterPro" id="IPR047640">
    <property type="entry name" value="RpiR-like"/>
</dbReference>
<evidence type="ECO:0000256" key="1">
    <source>
        <dbReference type="ARBA" id="ARBA00023015"/>
    </source>
</evidence>